<dbReference type="PROSITE" id="PS50075">
    <property type="entry name" value="CARRIER"/>
    <property type="match status" value="1"/>
</dbReference>
<dbReference type="PROSITE" id="PS00455">
    <property type="entry name" value="AMP_BINDING"/>
    <property type="match status" value="1"/>
</dbReference>
<dbReference type="SUPFAM" id="SSF56801">
    <property type="entry name" value="Acetyl-CoA synthetase-like"/>
    <property type="match status" value="1"/>
</dbReference>
<accession>A0A5J4LEA6</accession>
<organism evidence="2 3">
    <name type="scientific">Streptomyces angustmyceticus</name>
    <dbReference type="NCBI Taxonomy" id="285578"/>
    <lineage>
        <taxon>Bacteria</taxon>
        <taxon>Bacillati</taxon>
        <taxon>Actinomycetota</taxon>
        <taxon>Actinomycetes</taxon>
        <taxon>Kitasatosporales</taxon>
        <taxon>Streptomycetaceae</taxon>
        <taxon>Streptomyces</taxon>
    </lineage>
</organism>
<dbReference type="SUPFAM" id="SSF47336">
    <property type="entry name" value="ACP-like"/>
    <property type="match status" value="1"/>
</dbReference>
<dbReference type="InterPro" id="IPR020845">
    <property type="entry name" value="AMP-binding_CS"/>
</dbReference>
<dbReference type="GO" id="GO:0031177">
    <property type="term" value="F:phosphopantetheine binding"/>
    <property type="evidence" value="ECO:0007669"/>
    <property type="project" value="TreeGrafter"/>
</dbReference>
<dbReference type="InterPro" id="IPR010071">
    <property type="entry name" value="AA_adenyl_dom"/>
</dbReference>
<dbReference type="NCBIfam" id="TIGR01733">
    <property type="entry name" value="AA-adenyl-dom"/>
    <property type="match status" value="1"/>
</dbReference>
<feature type="domain" description="Carrier" evidence="1">
    <location>
        <begin position="512"/>
        <end position="587"/>
    </location>
</feature>
<dbReference type="Proteomes" id="UP000325598">
    <property type="component" value="Unassembled WGS sequence"/>
</dbReference>
<proteinExistence type="predicted"/>
<dbReference type="GeneID" id="96751810"/>
<dbReference type="GO" id="GO:0044550">
    <property type="term" value="P:secondary metabolite biosynthetic process"/>
    <property type="evidence" value="ECO:0007669"/>
    <property type="project" value="TreeGrafter"/>
</dbReference>
<dbReference type="InterPro" id="IPR036736">
    <property type="entry name" value="ACP-like_sf"/>
</dbReference>
<dbReference type="AlphaFoldDB" id="A0A5J4LEA6"/>
<sequence length="591" mass="62793">MDANEYDVADAVLAAAHRHPQRPALATGAETWTYAELVGHARRVERCLRDCGVRVGDVVAVQGRRSPRVVAALLGVLLADAAYLALGEHVPAARLRHMLDEAAPRLVLAEETADQELFRHGGAPAVVTHDEARGHEPAPERRTASTERDDIAAYLVHTSGTTGVPKGVVITRRSLAAHRRAVHQLFELAPDDRVLQASSLAFDVAAEEIWPTLTAGALVDILPTGLGEVSYDRFSRIVHGRGITVCNLPASYFSGWAAHLDESGTALPTLRLVVAGSEELPVEAARAWCSAERARLVHAYGVSEATITSVACDVTPDLTTGERIPIGAALPGVRTAVVDERDSPVPAGTEGELLIGGPGVALGYLGTDPLPEDRFLRTAVAGAGQGPWYRTGDWVREERGLLHFLGRVDDQLKINGVRVEPGEIAAVLAAQPAVTDAKVFRIGETLVGCVCTPHPVDREAMTGRLRPVLPPAMVPAEILGWDAFPLTEGGKVDVRALRAAATARLDEGVAPAGAPGVRTVLRRLWQEVLGAPEVGADSDFFALGGGSLSAARLSSALLRETGVTVKLRTVFAHPRFGDYLQQVELASDRQA</sequence>
<dbReference type="Gene3D" id="1.10.1200.10">
    <property type="entry name" value="ACP-like"/>
    <property type="match status" value="1"/>
</dbReference>
<dbReference type="PANTHER" id="PTHR45527:SF1">
    <property type="entry name" value="FATTY ACID SYNTHASE"/>
    <property type="match status" value="1"/>
</dbReference>
<dbReference type="Gene3D" id="3.40.50.12780">
    <property type="entry name" value="N-terminal domain of ligase-like"/>
    <property type="match status" value="1"/>
</dbReference>
<dbReference type="Pfam" id="PF00501">
    <property type="entry name" value="AMP-binding"/>
    <property type="match status" value="1"/>
</dbReference>
<dbReference type="GO" id="GO:0005737">
    <property type="term" value="C:cytoplasm"/>
    <property type="evidence" value="ECO:0007669"/>
    <property type="project" value="TreeGrafter"/>
</dbReference>
<gene>
    <name evidence="2" type="ORF">San01_27580</name>
</gene>
<dbReference type="OrthoDB" id="2472181at2"/>
<reference evidence="2 3" key="1">
    <citation type="submission" date="2019-10" db="EMBL/GenBank/DDBJ databases">
        <title>Whole genome shotgun sequence of Streptomyces angustmyceticus NBRC 3934.</title>
        <authorList>
            <person name="Hosoyama A."/>
            <person name="Ichikawa N."/>
            <person name="Kimura A."/>
            <person name="Kitahashi Y."/>
            <person name="Komaki H."/>
            <person name="Uohara A."/>
        </authorList>
    </citation>
    <scope>NUCLEOTIDE SEQUENCE [LARGE SCALE GENOMIC DNA]</scope>
    <source>
        <strain evidence="2 3">NBRC 3934</strain>
    </source>
</reference>
<evidence type="ECO:0000313" key="3">
    <source>
        <dbReference type="Proteomes" id="UP000325598"/>
    </source>
</evidence>
<dbReference type="InterPro" id="IPR000873">
    <property type="entry name" value="AMP-dep_synth/lig_dom"/>
</dbReference>
<dbReference type="InterPro" id="IPR009081">
    <property type="entry name" value="PP-bd_ACP"/>
</dbReference>
<dbReference type="GO" id="GO:0043041">
    <property type="term" value="P:amino acid activation for nonribosomal peptide biosynthetic process"/>
    <property type="evidence" value="ECO:0007669"/>
    <property type="project" value="TreeGrafter"/>
</dbReference>
<evidence type="ECO:0000259" key="1">
    <source>
        <dbReference type="PROSITE" id="PS50075"/>
    </source>
</evidence>
<dbReference type="InterPro" id="IPR042099">
    <property type="entry name" value="ANL_N_sf"/>
</dbReference>
<dbReference type="CDD" id="cd05930">
    <property type="entry name" value="A_NRPS"/>
    <property type="match status" value="1"/>
</dbReference>
<name>A0A5J4LEA6_9ACTN</name>
<keyword evidence="3" id="KW-1185">Reference proteome</keyword>
<dbReference type="Pfam" id="PF00550">
    <property type="entry name" value="PP-binding"/>
    <property type="match status" value="1"/>
</dbReference>
<dbReference type="Gene3D" id="3.30.300.30">
    <property type="match status" value="1"/>
</dbReference>
<protein>
    <recommendedName>
        <fullName evidence="1">Carrier domain-containing protein</fullName>
    </recommendedName>
</protein>
<dbReference type="EMBL" id="BLAG01000008">
    <property type="protein sequence ID" value="GES30271.1"/>
    <property type="molecule type" value="Genomic_DNA"/>
</dbReference>
<dbReference type="PANTHER" id="PTHR45527">
    <property type="entry name" value="NONRIBOSOMAL PEPTIDE SYNTHETASE"/>
    <property type="match status" value="1"/>
</dbReference>
<dbReference type="InterPro" id="IPR045851">
    <property type="entry name" value="AMP-bd_C_sf"/>
</dbReference>
<comment type="caution">
    <text evidence="2">The sequence shown here is derived from an EMBL/GenBank/DDBJ whole genome shotgun (WGS) entry which is preliminary data.</text>
</comment>
<dbReference type="RefSeq" id="WP_086716556.1">
    <property type="nucleotide sequence ID" value="NZ_BLAG01000008.1"/>
</dbReference>
<evidence type="ECO:0000313" key="2">
    <source>
        <dbReference type="EMBL" id="GES30271.1"/>
    </source>
</evidence>